<dbReference type="SUPFAM" id="SSF46689">
    <property type="entry name" value="Homeodomain-like"/>
    <property type="match status" value="1"/>
</dbReference>
<accession>A0AAW4XA99</accession>
<dbReference type="InterPro" id="IPR023772">
    <property type="entry name" value="DNA-bd_HTH_TetR-type_CS"/>
</dbReference>
<gene>
    <name evidence="4" type="ORF">LQ384_02840</name>
</gene>
<organism evidence="4 5">
    <name type="scientific">Rhodococcus rhodochrous</name>
    <dbReference type="NCBI Taxonomy" id="1829"/>
    <lineage>
        <taxon>Bacteria</taxon>
        <taxon>Bacillati</taxon>
        <taxon>Actinomycetota</taxon>
        <taxon>Actinomycetes</taxon>
        <taxon>Mycobacteriales</taxon>
        <taxon>Nocardiaceae</taxon>
        <taxon>Rhodococcus</taxon>
    </lineage>
</organism>
<evidence type="ECO:0000259" key="3">
    <source>
        <dbReference type="PROSITE" id="PS50977"/>
    </source>
</evidence>
<evidence type="ECO:0000313" key="5">
    <source>
        <dbReference type="Proteomes" id="UP001198630"/>
    </source>
</evidence>
<keyword evidence="1 2" id="KW-0238">DNA-binding</keyword>
<dbReference type="PROSITE" id="PS01081">
    <property type="entry name" value="HTH_TETR_1"/>
    <property type="match status" value="1"/>
</dbReference>
<sequence>MSPSDRRRRRAPQQERSRAMVERIIAAGRTVLLDNGYEGASTNRIARVAGISPGSLYQYFPDKDAIVAEVVDRWTDAMHARISRVFADALEGPPTPVSVRDTMGELLDALAENPRLLRVLIEELPRSPDSRLAAFERRIDDLLTMWLRFHLRGRGDRPVEAIAWILVRTVENVAVSYVLDRPPMERDVVADELTAMVTAYLQDMSLP</sequence>
<dbReference type="EMBL" id="JAJNCO010000001">
    <property type="protein sequence ID" value="MCD2110023.1"/>
    <property type="molecule type" value="Genomic_DNA"/>
</dbReference>
<evidence type="ECO:0000256" key="2">
    <source>
        <dbReference type="PROSITE-ProRule" id="PRU00335"/>
    </source>
</evidence>
<dbReference type="GO" id="GO:0003700">
    <property type="term" value="F:DNA-binding transcription factor activity"/>
    <property type="evidence" value="ECO:0007669"/>
    <property type="project" value="TreeGrafter"/>
</dbReference>
<dbReference type="RefSeq" id="WP_230787769.1">
    <property type="nucleotide sequence ID" value="NZ_JAJNCO010000001.1"/>
</dbReference>
<evidence type="ECO:0000256" key="1">
    <source>
        <dbReference type="ARBA" id="ARBA00023125"/>
    </source>
</evidence>
<evidence type="ECO:0000313" key="4">
    <source>
        <dbReference type="EMBL" id="MCD2110023.1"/>
    </source>
</evidence>
<dbReference type="PRINTS" id="PR00455">
    <property type="entry name" value="HTHTETR"/>
</dbReference>
<proteinExistence type="predicted"/>
<dbReference type="PANTHER" id="PTHR30055">
    <property type="entry name" value="HTH-TYPE TRANSCRIPTIONAL REGULATOR RUTR"/>
    <property type="match status" value="1"/>
</dbReference>
<dbReference type="InterPro" id="IPR001647">
    <property type="entry name" value="HTH_TetR"/>
</dbReference>
<dbReference type="InterPro" id="IPR009057">
    <property type="entry name" value="Homeodomain-like_sf"/>
</dbReference>
<feature type="DNA-binding region" description="H-T-H motif" evidence="2">
    <location>
        <begin position="41"/>
        <end position="60"/>
    </location>
</feature>
<dbReference type="PROSITE" id="PS50977">
    <property type="entry name" value="HTH_TETR_2"/>
    <property type="match status" value="1"/>
</dbReference>
<reference evidence="4" key="1">
    <citation type="submission" date="2021-11" db="EMBL/GenBank/DDBJ databases">
        <title>Development of a sustainable strategy for remediation of hydrocarbon-contaminated territories based on the waste exchange concept.</title>
        <authorList>
            <person name="Elkin A."/>
        </authorList>
    </citation>
    <scope>NUCLEOTIDE SEQUENCE</scope>
    <source>
        <strain evidence="4">IEGM 757</strain>
    </source>
</reference>
<dbReference type="Proteomes" id="UP001198630">
    <property type="component" value="Unassembled WGS sequence"/>
</dbReference>
<comment type="caution">
    <text evidence="4">The sequence shown here is derived from an EMBL/GenBank/DDBJ whole genome shotgun (WGS) entry which is preliminary data.</text>
</comment>
<feature type="domain" description="HTH tetR-type" evidence="3">
    <location>
        <begin position="18"/>
        <end position="78"/>
    </location>
</feature>
<dbReference type="Pfam" id="PF17918">
    <property type="entry name" value="TetR_C_15"/>
    <property type="match status" value="1"/>
</dbReference>
<dbReference type="Pfam" id="PF00440">
    <property type="entry name" value="TetR_N"/>
    <property type="match status" value="1"/>
</dbReference>
<dbReference type="AlphaFoldDB" id="A0AAW4XA99"/>
<name>A0AAW4XA99_RHORH</name>
<dbReference type="PANTHER" id="PTHR30055:SF223">
    <property type="entry name" value="HTH-TYPE TRANSCRIPTIONAL REGULATOR UIDR"/>
    <property type="match status" value="1"/>
</dbReference>
<dbReference type="GO" id="GO:0000976">
    <property type="term" value="F:transcription cis-regulatory region binding"/>
    <property type="evidence" value="ECO:0007669"/>
    <property type="project" value="TreeGrafter"/>
</dbReference>
<protein>
    <submittedName>
        <fullName evidence="4">TetR/AcrR family transcriptional regulator</fullName>
    </submittedName>
</protein>
<dbReference type="InterPro" id="IPR050109">
    <property type="entry name" value="HTH-type_TetR-like_transc_reg"/>
</dbReference>
<dbReference type="InterPro" id="IPR041669">
    <property type="entry name" value="TetR_C_15"/>
</dbReference>
<dbReference type="Gene3D" id="1.10.357.10">
    <property type="entry name" value="Tetracycline Repressor, domain 2"/>
    <property type="match status" value="1"/>
</dbReference>